<dbReference type="Pfam" id="PF22942">
    <property type="entry name" value="DUF7025"/>
    <property type="match status" value="1"/>
</dbReference>
<dbReference type="InterPro" id="IPR003593">
    <property type="entry name" value="AAA+_ATPase"/>
</dbReference>
<organism evidence="4 5">
    <name type="scientific">Aureobasidium pullulans</name>
    <name type="common">Black yeast</name>
    <name type="synonym">Pullularia pullulans</name>
    <dbReference type="NCBI Taxonomy" id="5580"/>
    <lineage>
        <taxon>Eukaryota</taxon>
        <taxon>Fungi</taxon>
        <taxon>Dikarya</taxon>
        <taxon>Ascomycota</taxon>
        <taxon>Pezizomycotina</taxon>
        <taxon>Dothideomycetes</taxon>
        <taxon>Dothideomycetidae</taxon>
        <taxon>Dothideales</taxon>
        <taxon>Saccotheciaceae</taxon>
        <taxon>Aureobasidium</taxon>
    </lineage>
</organism>
<keyword evidence="1" id="KW-0315">Glutamine amidotransferase</keyword>
<dbReference type="Pfam" id="PF00004">
    <property type="entry name" value="AAA"/>
    <property type="match status" value="1"/>
</dbReference>
<dbReference type="GO" id="GO:0016887">
    <property type="term" value="F:ATP hydrolysis activity"/>
    <property type="evidence" value="ECO:0007669"/>
    <property type="project" value="InterPro"/>
</dbReference>
<dbReference type="InterPro" id="IPR027417">
    <property type="entry name" value="P-loop_NTPase"/>
</dbReference>
<accession>A0AB38LZ06</accession>
<dbReference type="InterPro" id="IPR017926">
    <property type="entry name" value="GATASE"/>
</dbReference>
<dbReference type="PANTHER" id="PTHR46411:SF2">
    <property type="entry name" value="AAA+ ATPASE DOMAIN-CONTAINING PROTEIN"/>
    <property type="match status" value="1"/>
</dbReference>
<dbReference type="Proteomes" id="UP000305064">
    <property type="component" value="Unassembled WGS sequence"/>
</dbReference>
<dbReference type="Gene3D" id="3.40.50.880">
    <property type="match status" value="1"/>
</dbReference>
<dbReference type="InterPro" id="IPR029062">
    <property type="entry name" value="Class_I_gatase-like"/>
</dbReference>
<dbReference type="SMART" id="SM00382">
    <property type="entry name" value="AAA"/>
    <property type="match status" value="1"/>
</dbReference>
<evidence type="ECO:0000313" key="5">
    <source>
        <dbReference type="Proteomes" id="UP000305064"/>
    </source>
</evidence>
<dbReference type="AlphaFoldDB" id="A0AB38LZ06"/>
<protein>
    <submittedName>
        <fullName evidence="4">P-loop containing nucleoside triphosphate hydrolase protein</fullName>
    </submittedName>
</protein>
<evidence type="ECO:0000259" key="3">
    <source>
        <dbReference type="SMART" id="SM00382"/>
    </source>
</evidence>
<feature type="region of interest" description="Disordered" evidence="2">
    <location>
        <begin position="257"/>
        <end position="316"/>
    </location>
</feature>
<feature type="domain" description="AAA+ ATPase" evidence="3">
    <location>
        <begin position="744"/>
        <end position="871"/>
    </location>
</feature>
<dbReference type="Pfam" id="PF00117">
    <property type="entry name" value="GATase"/>
    <property type="match status" value="1"/>
</dbReference>
<keyword evidence="4" id="KW-0378">Hydrolase</keyword>
<evidence type="ECO:0000256" key="1">
    <source>
        <dbReference type="ARBA" id="ARBA00022962"/>
    </source>
</evidence>
<evidence type="ECO:0000256" key="2">
    <source>
        <dbReference type="SAM" id="MobiDB-lite"/>
    </source>
</evidence>
<dbReference type="InterPro" id="IPR003959">
    <property type="entry name" value="ATPase_AAA_core"/>
</dbReference>
<feature type="compositionally biased region" description="Basic and acidic residues" evidence="2">
    <location>
        <begin position="271"/>
        <end position="282"/>
    </location>
</feature>
<evidence type="ECO:0000313" key="4">
    <source>
        <dbReference type="EMBL" id="THY74275.1"/>
    </source>
</evidence>
<dbReference type="InterPro" id="IPR054289">
    <property type="entry name" value="DUF7025"/>
</dbReference>
<proteinExistence type="predicted"/>
<feature type="compositionally biased region" description="Basic and acidic residues" evidence="2">
    <location>
        <begin position="297"/>
        <end position="316"/>
    </location>
</feature>
<dbReference type="GO" id="GO:0005524">
    <property type="term" value="F:ATP binding"/>
    <property type="evidence" value="ECO:0007669"/>
    <property type="project" value="InterPro"/>
</dbReference>
<dbReference type="SUPFAM" id="SSF52317">
    <property type="entry name" value="Class I glutamine amidotransferase-like"/>
    <property type="match status" value="1"/>
</dbReference>
<dbReference type="CDD" id="cd19481">
    <property type="entry name" value="RecA-like_protease"/>
    <property type="match status" value="1"/>
</dbReference>
<dbReference type="Gene3D" id="3.40.50.300">
    <property type="entry name" value="P-loop containing nucleotide triphosphate hydrolases"/>
    <property type="match status" value="1"/>
</dbReference>
<reference evidence="4 5" key="1">
    <citation type="submission" date="2018-10" db="EMBL/GenBank/DDBJ databases">
        <title>Fifty Aureobasidium pullulans genomes reveal a recombining polyextremotolerant generalist.</title>
        <authorList>
            <person name="Gostincar C."/>
            <person name="Turk M."/>
            <person name="Zajc J."/>
            <person name="Gunde-Cimerman N."/>
        </authorList>
    </citation>
    <scope>NUCLEOTIDE SEQUENCE [LARGE SCALE GENOMIC DNA]</scope>
    <source>
        <strain evidence="4 5">EXF-4256</strain>
    </source>
</reference>
<dbReference type="EMBL" id="QZBJ01000030">
    <property type="protein sequence ID" value="THY74275.1"/>
    <property type="molecule type" value="Genomic_DNA"/>
</dbReference>
<comment type="caution">
    <text evidence="4">The sequence shown here is derived from an EMBL/GenBank/DDBJ whole genome shotgun (WGS) entry which is preliminary data.</text>
</comment>
<dbReference type="SUPFAM" id="SSF52540">
    <property type="entry name" value="P-loop containing nucleoside triphosphate hydrolases"/>
    <property type="match status" value="1"/>
</dbReference>
<dbReference type="PANTHER" id="PTHR46411">
    <property type="entry name" value="FAMILY ATPASE, PUTATIVE-RELATED"/>
    <property type="match status" value="1"/>
</dbReference>
<name>A0AB38LZ06_AURPU</name>
<sequence>MHDKFSGSEAPNKVRMMVFETDEPHPDTEREKGSFGQVFDKLFKIAGDNHDPPLGIETAMKFVVEPKGGKVPSVDDLKDVHAILITGSMFDAHGDDEWILKLMKLLQGVCFGHQILCRMLGAKVDTVPGGKWELSHTHLDLSDIGKQLFRTNNEKLRLHQMHQDHVVEPPSSKSTNLLKDDQKVHVWGSSEHTAVQGIYIKDRLFTSQGHLGFDEDMVKRQIELRVESGSLKDLDHAEAAKETADMEHDGEVVAASILHSEDVMAPSRIGEVTEDRSESEHESDVEDQPETTTETNGKTKGDAEIDPKKKVDAAEPMKAELKHLDRKYSEKHQWYYAETVEDKALPEQVDWWKKYALCVTRYMSQDGKEVQKVVVQINSQHLKDLLKEAVGSYPGVSLDTKDISMTQPCRMLYHYYDEIKEHGKNFEAGSEAATHFQVLIDHIEEEFGETIKEAENLREQHVMNYQHLWTIFKPKTIAFARALGQVQAFRIVDSGYRCGQRPCMAITLQKVDFDGKKFGFRNEGMTIDAYLGAVSINKLDVVPRAYFPNINGVEKRLITRGRRFEGYAGIHFAEHSAIALEHVYNSRTGNYDTNRVHINERVVVDCATHHRLNPELAKSVYDFDDEKIIIDDSDDECYDSDDLYDSDDDSQARDTELVPSKKQVFKPLTDEQCLLASALVHGFSFTHKKWIDMFVDELSPVKWNEDCFDQLVLESRQKKLVQALVTEHISDKNDFDDIIKNKGKGLIMVLHGPPGVGKTLTAECVAERCKRPLYVVSSGDLGTDSVTLDERLTNILDMASTWRAVLLIDEADVFLERRSLHDMERNALVSIFLRVLEYYQGILFLTSNRVDTFDDAFKSRIQVPLKYGNLDQSSRKQIWHNFLSKAEGVHDDATLDRLAVHELNGRQIKGIVRTAGSLARYDEKKLDLETLEQVIEIQMDFERDLVGNKE</sequence>
<gene>
    <name evidence="4" type="ORF">D6C94_05117</name>
</gene>